<feature type="transmembrane region" description="Helical" evidence="7">
    <location>
        <begin position="195"/>
        <end position="216"/>
    </location>
</feature>
<feature type="transmembrane region" description="Helical" evidence="7">
    <location>
        <begin position="21"/>
        <end position="44"/>
    </location>
</feature>
<proteinExistence type="predicted"/>
<comment type="subcellular location">
    <subcellularLocation>
        <location evidence="1">Cell inner membrane</location>
        <topology evidence="1">Multi-pass membrane protein</topology>
    </subcellularLocation>
</comment>
<comment type="caution">
    <text evidence="8">The sequence shown here is derived from an EMBL/GenBank/DDBJ whole genome shotgun (WGS) entry which is preliminary data.</text>
</comment>
<dbReference type="GO" id="GO:0015297">
    <property type="term" value="F:antiporter activity"/>
    <property type="evidence" value="ECO:0007669"/>
    <property type="project" value="InterPro"/>
</dbReference>
<dbReference type="EMBL" id="BMYJ01000002">
    <property type="protein sequence ID" value="GHC48679.1"/>
    <property type="molecule type" value="Genomic_DNA"/>
</dbReference>
<evidence type="ECO:0000256" key="2">
    <source>
        <dbReference type="ARBA" id="ARBA00022448"/>
    </source>
</evidence>
<evidence type="ECO:0000256" key="3">
    <source>
        <dbReference type="ARBA" id="ARBA00022475"/>
    </source>
</evidence>
<dbReference type="InterPro" id="IPR052031">
    <property type="entry name" value="Membrane_Transporter-Flippase"/>
</dbReference>
<keyword evidence="9" id="KW-1185">Reference proteome</keyword>
<evidence type="ECO:0000256" key="1">
    <source>
        <dbReference type="ARBA" id="ARBA00004429"/>
    </source>
</evidence>
<feature type="transmembrane region" description="Helical" evidence="7">
    <location>
        <begin position="137"/>
        <end position="158"/>
    </location>
</feature>
<evidence type="ECO:0000256" key="6">
    <source>
        <dbReference type="ARBA" id="ARBA00023136"/>
    </source>
</evidence>
<dbReference type="PANTHER" id="PTHR43549">
    <property type="entry name" value="MULTIDRUG RESISTANCE PROTEIN YPNP-RELATED"/>
    <property type="match status" value="1"/>
</dbReference>
<feature type="transmembrane region" description="Helical" evidence="7">
    <location>
        <begin position="384"/>
        <end position="409"/>
    </location>
</feature>
<keyword evidence="6 7" id="KW-0472">Membrane</keyword>
<accession>A0A918WJI4</accession>
<dbReference type="InterPro" id="IPR002528">
    <property type="entry name" value="MATE_fam"/>
</dbReference>
<dbReference type="PANTHER" id="PTHR43549:SF3">
    <property type="entry name" value="MULTIDRUG RESISTANCE PROTEIN YPNP-RELATED"/>
    <property type="match status" value="1"/>
</dbReference>
<keyword evidence="5 7" id="KW-1133">Transmembrane helix</keyword>
<feature type="transmembrane region" description="Helical" evidence="7">
    <location>
        <begin position="56"/>
        <end position="79"/>
    </location>
</feature>
<feature type="transmembrane region" description="Helical" evidence="7">
    <location>
        <begin position="352"/>
        <end position="372"/>
    </location>
</feature>
<protein>
    <submittedName>
        <fullName evidence="8">MATE family efflux transporter</fullName>
    </submittedName>
</protein>
<dbReference type="PIRSF" id="PIRSF006603">
    <property type="entry name" value="DinF"/>
    <property type="match status" value="1"/>
</dbReference>
<dbReference type="GO" id="GO:0005886">
    <property type="term" value="C:plasma membrane"/>
    <property type="evidence" value="ECO:0007669"/>
    <property type="project" value="UniProtKB-SubCell"/>
</dbReference>
<reference evidence="8" key="1">
    <citation type="journal article" date="2014" name="Int. J. Syst. Evol. Microbiol.">
        <title>Complete genome sequence of Corynebacterium casei LMG S-19264T (=DSM 44701T), isolated from a smear-ripened cheese.</title>
        <authorList>
            <consortium name="US DOE Joint Genome Institute (JGI-PGF)"/>
            <person name="Walter F."/>
            <person name="Albersmeier A."/>
            <person name="Kalinowski J."/>
            <person name="Ruckert C."/>
        </authorList>
    </citation>
    <scope>NUCLEOTIDE SEQUENCE</scope>
    <source>
        <strain evidence="8">KCTC 23310</strain>
    </source>
</reference>
<feature type="transmembrane region" description="Helical" evidence="7">
    <location>
        <begin position="99"/>
        <end position="117"/>
    </location>
</feature>
<reference evidence="8" key="2">
    <citation type="submission" date="2020-09" db="EMBL/GenBank/DDBJ databases">
        <authorList>
            <person name="Sun Q."/>
            <person name="Kim S."/>
        </authorList>
    </citation>
    <scope>NUCLEOTIDE SEQUENCE</scope>
    <source>
        <strain evidence="8">KCTC 23310</strain>
    </source>
</reference>
<feature type="transmembrane region" description="Helical" evidence="7">
    <location>
        <begin position="237"/>
        <end position="258"/>
    </location>
</feature>
<dbReference type="AlphaFoldDB" id="A0A918WJI4"/>
<dbReference type="GO" id="GO:0042910">
    <property type="term" value="F:xenobiotic transmembrane transporter activity"/>
    <property type="evidence" value="ECO:0007669"/>
    <property type="project" value="InterPro"/>
</dbReference>
<organism evidence="8 9">
    <name type="scientific">Neogemmobacter tilapiae</name>
    <dbReference type="NCBI Taxonomy" id="875041"/>
    <lineage>
        <taxon>Bacteria</taxon>
        <taxon>Pseudomonadati</taxon>
        <taxon>Pseudomonadota</taxon>
        <taxon>Alphaproteobacteria</taxon>
        <taxon>Rhodobacterales</taxon>
        <taxon>Paracoccaceae</taxon>
        <taxon>Neogemmobacter</taxon>
    </lineage>
</organism>
<keyword evidence="2" id="KW-0813">Transport</keyword>
<evidence type="ECO:0000313" key="9">
    <source>
        <dbReference type="Proteomes" id="UP000638981"/>
    </source>
</evidence>
<dbReference type="Pfam" id="PF01554">
    <property type="entry name" value="MatE"/>
    <property type="match status" value="2"/>
</dbReference>
<sequence>MENPQARFVQGSLWRHVAVMSLTTSLGLVAVFSVDLINILYISWLGNPHLQAALGYAAAILFMTTSFGIGLSIASSALVARAVGARDPAMARQRATSGLWLAGITGGLFALTIWVFLSPLLSVLGATGETHAHALWFLQIVTPSQPLVMIGMTGGAILRSHGDAPRAMWITLGAAMVTAALDPIFIFVLDMGLTGAAIVSVISRIVMAVVPVWFILRHHGGLNRPDWVGLRQDAVPLFAIGGPAILTQIATPVGQAYVTAAMSPFGEDAVGAMAIAGRLVPVAFGVIFALSSAVGPIMGQNLGAGRMDRVKQTYWESLKFTALSVVLVSALLFLLRAPLADLFHATGQTRDLLYLFCGPLALLWFFNGVIFVGNATCNNLGRPFWSTVINWGRNTVGTIPLVILMAGWWGADGVLIGQALGGVLFALLAHLVATRVIRSRQETTQGGS</sequence>
<gene>
    <name evidence="8" type="ORF">GCM10007315_08390</name>
</gene>
<evidence type="ECO:0000256" key="5">
    <source>
        <dbReference type="ARBA" id="ARBA00022989"/>
    </source>
</evidence>
<keyword evidence="4 7" id="KW-0812">Transmembrane</keyword>
<evidence type="ECO:0000256" key="7">
    <source>
        <dbReference type="SAM" id="Phobius"/>
    </source>
</evidence>
<dbReference type="InterPro" id="IPR048279">
    <property type="entry name" value="MdtK-like"/>
</dbReference>
<name>A0A918WJI4_9RHOB</name>
<feature type="transmembrane region" description="Helical" evidence="7">
    <location>
        <begin position="320"/>
        <end position="340"/>
    </location>
</feature>
<dbReference type="Proteomes" id="UP000638981">
    <property type="component" value="Unassembled WGS sequence"/>
</dbReference>
<evidence type="ECO:0000256" key="4">
    <source>
        <dbReference type="ARBA" id="ARBA00022692"/>
    </source>
</evidence>
<dbReference type="NCBIfam" id="TIGR00797">
    <property type="entry name" value="matE"/>
    <property type="match status" value="1"/>
</dbReference>
<evidence type="ECO:0000313" key="8">
    <source>
        <dbReference type="EMBL" id="GHC48679.1"/>
    </source>
</evidence>
<keyword evidence="3" id="KW-1003">Cell membrane</keyword>
<feature type="transmembrane region" description="Helical" evidence="7">
    <location>
        <begin position="170"/>
        <end position="189"/>
    </location>
</feature>
<feature type="transmembrane region" description="Helical" evidence="7">
    <location>
        <begin position="415"/>
        <end position="433"/>
    </location>
</feature>
<feature type="transmembrane region" description="Helical" evidence="7">
    <location>
        <begin position="278"/>
        <end position="299"/>
    </location>
</feature>